<dbReference type="RefSeq" id="WP_135709480.1">
    <property type="nucleotide sequence ID" value="NZ_CABFKI010000003.1"/>
</dbReference>
<comment type="caution">
    <text evidence="2">The sequence shown here is derived from an EMBL/GenBank/DDBJ whole genome shotgun (WGS) entry which is preliminary data.</text>
</comment>
<dbReference type="Proteomes" id="UP000308167">
    <property type="component" value="Unassembled WGS sequence"/>
</dbReference>
<keyword evidence="3" id="KW-1185">Reference proteome</keyword>
<dbReference type="Gene3D" id="3.30.920.90">
    <property type="match status" value="1"/>
</dbReference>
<organism evidence="2 3">
    <name type="scientific">Actinobacillus porcinus</name>
    <dbReference type="NCBI Taxonomy" id="51048"/>
    <lineage>
        <taxon>Bacteria</taxon>
        <taxon>Pseudomonadati</taxon>
        <taxon>Pseudomonadota</taxon>
        <taxon>Gammaproteobacteria</taxon>
        <taxon>Pasteurellales</taxon>
        <taxon>Pasteurellaceae</taxon>
        <taxon>Actinobacillus</taxon>
    </lineage>
</organism>
<protein>
    <submittedName>
        <fullName evidence="2">Domain of uncharacterized function (DUF3578)</fullName>
    </submittedName>
</protein>
<accession>A0ABY6TI80</accession>
<evidence type="ECO:0000313" key="2">
    <source>
        <dbReference type="EMBL" id="VTU06884.1"/>
    </source>
</evidence>
<reference evidence="2 3" key="1">
    <citation type="submission" date="2019-05" db="EMBL/GenBank/DDBJ databases">
        <authorList>
            <consortium name="Pathogen Informatics"/>
        </authorList>
    </citation>
    <scope>NUCLEOTIDE SEQUENCE [LARGE SCALE GENOMIC DNA]</scope>
    <source>
        <strain evidence="2 3">NM319</strain>
    </source>
</reference>
<dbReference type="Gene3D" id="3.40.50.300">
    <property type="entry name" value="P-loop containing nucleotide triphosphate hydrolases"/>
    <property type="match status" value="1"/>
</dbReference>
<proteinExistence type="predicted"/>
<gene>
    <name evidence="2" type="ORF">SAMEA1410922_00634</name>
</gene>
<evidence type="ECO:0000259" key="1">
    <source>
        <dbReference type="Pfam" id="PF12102"/>
    </source>
</evidence>
<dbReference type="EMBL" id="CABFKI010000003">
    <property type="protein sequence ID" value="VTU06884.1"/>
    <property type="molecule type" value="Genomic_DNA"/>
</dbReference>
<dbReference type="GeneID" id="86155038"/>
<dbReference type="InterPro" id="IPR027417">
    <property type="entry name" value="P-loop_NTPase"/>
</dbReference>
<dbReference type="Pfam" id="PF12102">
    <property type="entry name" value="MrcB_N"/>
    <property type="match status" value="1"/>
</dbReference>
<dbReference type="SUPFAM" id="SSF52540">
    <property type="entry name" value="P-loop containing nucleoside triphosphate hydrolases"/>
    <property type="match status" value="1"/>
</dbReference>
<name>A0ABY6TI80_9PAST</name>
<dbReference type="InterPro" id="IPR021961">
    <property type="entry name" value="McrB_DNA-bd"/>
</dbReference>
<feature type="domain" description="Type IV methyl-directed restriction enzyme EcoKMcrB subunit DNA-binding" evidence="1">
    <location>
        <begin position="10"/>
        <end position="186"/>
    </location>
</feature>
<sequence>MRHLANYLNKVLAELSLAKLQPFKDHELASFLRNELPKEIASILKNHQITSYSVKGHPGNGGWADVLWIEVTQPSITKSVQSDIYPTYLFKSDGSGVYLSLQQGADKLSSEQITALDAFKSALSLKIPELKNWDTHTINLLASTARSKNYEKTNLAARFYDSNHIPSDDELTRDLLAMLALYEKVAKQSKVVQTDEKPMRHSIQPNTLSLPKPFLLLAGISGTGKSRFVREQVPEDERKERYQLVAVRPDWHEPSDLLGYVSRLSGQAQYVMTDVLKFIVKAWKAVENAGLLRNNEVAGSKALLEQVPPYWLCLDEMNLAPVEQYFADYLAVIESRKWVWHNEDEFSYQTEALLSPTAWEDIANFQEQLDVDDELWDFFQTNGIGIPFNLIVAGTVNMDETTHAFSRKVLDRALSFDFSEFYPNDFDAFFEPKTQQKQLSYPIYSQITQNDFDELAFASKSIEFLTALNKQFENTPFKLGYRALNELLLSVKSFQPQTDEELQAVWDDFVMLKVLPRIEGDENKLYSVTQDGRSVLDDIEMVLAKHLSAIWHDNDAVRVDFWQTDVQGKPLKIKCRTKPKLANMKAQLTNRGMVSFW</sequence>
<evidence type="ECO:0000313" key="3">
    <source>
        <dbReference type="Proteomes" id="UP000308167"/>
    </source>
</evidence>